<reference evidence="2 3" key="1">
    <citation type="journal article" date="2013" name="PLoS Genet.">
        <title>The genome and development-dependent transcriptomes of Pyronema confluens: a window into fungal evolution.</title>
        <authorList>
            <person name="Traeger S."/>
            <person name="Altegoer F."/>
            <person name="Freitag M."/>
            <person name="Gabaldon T."/>
            <person name="Kempken F."/>
            <person name="Kumar A."/>
            <person name="Marcet-Houben M."/>
            <person name="Poggeler S."/>
            <person name="Stajich J.E."/>
            <person name="Nowrousian M."/>
        </authorList>
    </citation>
    <scope>NUCLEOTIDE SEQUENCE [LARGE SCALE GENOMIC DNA]</scope>
    <source>
        <strain evidence="3">CBS 100304</strain>
        <tissue evidence="2">Vegetative mycelium</tissue>
    </source>
</reference>
<dbReference type="AlphaFoldDB" id="U4KUB3"/>
<sequence length="174" mass="20478">MGKELKRLRAAMLLHIQLIQVAVQTLQFKDQNGIAQRQEEYHLDLKRHLDEQMKRFYSVPRDLSRSNTAMLNLGGSQVISTGRTRQSPPPQEVIQEFAWLDQSFASRLPPEYATNMQKMVDTCIWWYLEGQSLATTNENDQDLFYQRYINLSKSHWLLRKVTAMKEFRQQGSEQ</sequence>
<evidence type="ECO:0000256" key="1">
    <source>
        <dbReference type="SAM" id="SignalP"/>
    </source>
</evidence>
<dbReference type="EMBL" id="HF935218">
    <property type="protein sequence ID" value="CCX04863.1"/>
    <property type="molecule type" value="Genomic_DNA"/>
</dbReference>
<feature type="signal peptide" evidence="1">
    <location>
        <begin position="1"/>
        <end position="24"/>
    </location>
</feature>
<name>U4KUB3_PYROM</name>
<keyword evidence="1" id="KW-0732">Signal</keyword>
<evidence type="ECO:0000313" key="2">
    <source>
        <dbReference type="EMBL" id="CCX04863.1"/>
    </source>
</evidence>
<protein>
    <submittedName>
        <fullName evidence="2">Uncharacterized protein</fullName>
    </submittedName>
</protein>
<gene>
    <name evidence="2" type="ORF">PCON_03845</name>
</gene>
<proteinExistence type="predicted"/>
<evidence type="ECO:0000313" key="3">
    <source>
        <dbReference type="Proteomes" id="UP000018144"/>
    </source>
</evidence>
<keyword evidence="3" id="KW-1185">Reference proteome</keyword>
<organism evidence="2 3">
    <name type="scientific">Pyronema omphalodes (strain CBS 100304)</name>
    <name type="common">Pyronema confluens</name>
    <dbReference type="NCBI Taxonomy" id="1076935"/>
    <lineage>
        <taxon>Eukaryota</taxon>
        <taxon>Fungi</taxon>
        <taxon>Dikarya</taxon>
        <taxon>Ascomycota</taxon>
        <taxon>Pezizomycotina</taxon>
        <taxon>Pezizomycetes</taxon>
        <taxon>Pezizales</taxon>
        <taxon>Pyronemataceae</taxon>
        <taxon>Pyronema</taxon>
    </lineage>
</organism>
<feature type="chain" id="PRO_5004651630" evidence="1">
    <location>
        <begin position="25"/>
        <end position="174"/>
    </location>
</feature>
<dbReference type="Proteomes" id="UP000018144">
    <property type="component" value="Unassembled WGS sequence"/>
</dbReference>
<accession>U4KUB3</accession>